<name>A0A8S2QIM7_9BILA</name>
<protein>
    <submittedName>
        <fullName evidence="2">Uncharacterized protein</fullName>
    </submittedName>
</protein>
<gene>
    <name evidence="1" type="ORF">OVA965_LOCUS28824</name>
    <name evidence="2" type="ORF">TMI583_LOCUS29587</name>
</gene>
<sequence length="179" mass="20534">MKKNKNRFISNISDEEKKAIKSLRENKKIVICKSDKGAAQRPVVPCGDSSKGYGMMSKTIDNTRMDTKLDEINNRLVMIMSTCDTMMMRNVELEKYMKEKEVKQEQLIRDVASVQMDVKVHSMELKHRVVPVLLDICKFIKTLNSDRTLDAEFMTSVDKGIVILSKYCKNESLFSPDSV</sequence>
<evidence type="ECO:0000313" key="3">
    <source>
        <dbReference type="Proteomes" id="UP000682733"/>
    </source>
</evidence>
<dbReference type="EMBL" id="CAJNOK010019888">
    <property type="protein sequence ID" value="CAF1307530.1"/>
    <property type="molecule type" value="Genomic_DNA"/>
</dbReference>
<dbReference type="Proteomes" id="UP000677228">
    <property type="component" value="Unassembled WGS sequence"/>
</dbReference>
<accession>A0A8S2QIM7</accession>
<dbReference type="Proteomes" id="UP000682733">
    <property type="component" value="Unassembled WGS sequence"/>
</dbReference>
<dbReference type="EMBL" id="CAJOBA010041473">
    <property type="protein sequence ID" value="CAF4114780.1"/>
    <property type="molecule type" value="Genomic_DNA"/>
</dbReference>
<reference evidence="2" key="1">
    <citation type="submission" date="2021-02" db="EMBL/GenBank/DDBJ databases">
        <authorList>
            <person name="Nowell W R."/>
        </authorList>
    </citation>
    <scope>NUCLEOTIDE SEQUENCE</scope>
</reference>
<evidence type="ECO:0000313" key="1">
    <source>
        <dbReference type="EMBL" id="CAF1307530.1"/>
    </source>
</evidence>
<proteinExistence type="predicted"/>
<dbReference type="AlphaFoldDB" id="A0A8S2QIM7"/>
<evidence type="ECO:0000313" key="2">
    <source>
        <dbReference type="EMBL" id="CAF4114780.1"/>
    </source>
</evidence>
<organism evidence="2 3">
    <name type="scientific">Didymodactylos carnosus</name>
    <dbReference type="NCBI Taxonomy" id="1234261"/>
    <lineage>
        <taxon>Eukaryota</taxon>
        <taxon>Metazoa</taxon>
        <taxon>Spiralia</taxon>
        <taxon>Gnathifera</taxon>
        <taxon>Rotifera</taxon>
        <taxon>Eurotatoria</taxon>
        <taxon>Bdelloidea</taxon>
        <taxon>Philodinida</taxon>
        <taxon>Philodinidae</taxon>
        <taxon>Didymodactylos</taxon>
    </lineage>
</organism>
<comment type="caution">
    <text evidence="2">The sequence shown here is derived from an EMBL/GenBank/DDBJ whole genome shotgun (WGS) entry which is preliminary data.</text>
</comment>